<dbReference type="OrthoDB" id="10252171at2759"/>
<evidence type="ECO:0000259" key="1">
    <source>
        <dbReference type="PROSITE" id="PS50011"/>
    </source>
</evidence>
<gene>
    <name evidence="2" type="ORF">DM02DRAFT_662501</name>
</gene>
<dbReference type="InterPro" id="IPR011009">
    <property type="entry name" value="Kinase-like_dom_sf"/>
</dbReference>
<proteinExistence type="predicted"/>
<organism evidence="2 3">
    <name type="scientific">Periconia macrospinosa</name>
    <dbReference type="NCBI Taxonomy" id="97972"/>
    <lineage>
        <taxon>Eukaryota</taxon>
        <taxon>Fungi</taxon>
        <taxon>Dikarya</taxon>
        <taxon>Ascomycota</taxon>
        <taxon>Pezizomycotina</taxon>
        <taxon>Dothideomycetes</taxon>
        <taxon>Pleosporomycetidae</taxon>
        <taxon>Pleosporales</taxon>
        <taxon>Massarineae</taxon>
        <taxon>Periconiaceae</taxon>
        <taxon>Periconia</taxon>
    </lineage>
</organism>
<protein>
    <recommendedName>
        <fullName evidence="1">Protein kinase domain-containing protein</fullName>
    </recommendedName>
</protein>
<evidence type="ECO:0000313" key="3">
    <source>
        <dbReference type="Proteomes" id="UP000244855"/>
    </source>
</evidence>
<accession>A0A2V1D4B7</accession>
<name>A0A2V1D4B7_9PLEO</name>
<dbReference type="EMBL" id="KZ805636">
    <property type="protein sequence ID" value="PVH92887.1"/>
    <property type="molecule type" value="Genomic_DNA"/>
</dbReference>
<keyword evidence="3" id="KW-1185">Reference proteome</keyword>
<dbReference type="SUPFAM" id="SSF56112">
    <property type="entry name" value="Protein kinase-like (PK-like)"/>
    <property type="match status" value="1"/>
</dbReference>
<dbReference type="Gene3D" id="1.10.510.10">
    <property type="entry name" value="Transferase(Phosphotransferase) domain 1"/>
    <property type="match status" value="1"/>
</dbReference>
<dbReference type="GO" id="GO:0005524">
    <property type="term" value="F:ATP binding"/>
    <property type="evidence" value="ECO:0007669"/>
    <property type="project" value="InterPro"/>
</dbReference>
<reference evidence="2 3" key="1">
    <citation type="journal article" date="2018" name="Sci. Rep.">
        <title>Comparative genomics provides insights into the lifestyle and reveals functional heterogeneity of dark septate endophytic fungi.</title>
        <authorList>
            <person name="Knapp D.G."/>
            <person name="Nemeth J.B."/>
            <person name="Barry K."/>
            <person name="Hainaut M."/>
            <person name="Henrissat B."/>
            <person name="Johnson J."/>
            <person name="Kuo A."/>
            <person name="Lim J.H.P."/>
            <person name="Lipzen A."/>
            <person name="Nolan M."/>
            <person name="Ohm R.A."/>
            <person name="Tamas L."/>
            <person name="Grigoriev I.V."/>
            <person name="Spatafora J.W."/>
            <person name="Nagy L.G."/>
            <person name="Kovacs G.M."/>
        </authorList>
    </citation>
    <scope>NUCLEOTIDE SEQUENCE [LARGE SCALE GENOMIC DNA]</scope>
    <source>
        <strain evidence="2 3">DSE2036</strain>
    </source>
</reference>
<evidence type="ECO:0000313" key="2">
    <source>
        <dbReference type="EMBL" id="PVH92887.1"/>
    </source>
</evidence>
<dbReference type="Proteomes" id="UP000244855">
    <property type="component" value="Unassembled WGS sequence"/>
</dbReference>
<dbReference type="STRING" id="97972.A0A2V1D4B7"/>
<dbReference type="InterPro" id="IPR000719">
    <property type="entry name" value="Prot_kinase_dom"/>
</dbReference>
<sequence length="216" mass="24913">MAQFRRSSKLQFGRLFHHSMSTETLGTTVVDGILIYPFLRTNLLRLIHDNPEFPDEEGKKILRYVADVIHELHRNDWIHFDVKPNNILVDWSNVQRGKVVTDAVLGDLDFTIKVPEGLLVRTDKPFVHFRSWRRTMLITNDFPELEKLGIAPEHEILTRHIFYFGPLPQGLLETVDNEESRNALEFASKVAEISVASTPEQKLDTGAKISLQRRES</sequence>
<dbReference type="AlphaFoldDB" id="A0A2V1D4B7"/>
<feature type="domain" description="Protein kinase" evidence="1">
    <location>
        <begin position="1"/>
        <end position="216"/>
    </location>
</feature>
<dbReference type="GO" id="GO:0004672">
    <property type="term" value="F:protein kinase activity"/>
    <property type="evidence" value="ECO:0007669"/>
    <property type="project" value="InterPro"/>
</dbReference>
<dbReference type="PROSITE" id="PS50011">
    <property type="entry name" value="PROTEIN_KINASE_DOM"/>
    <property type="match status" value="1"/>
</dbReference>